<feature type="compositionally biased region" description="Polar residues" evidence="1">
    <location>
        <begin position="1"/>
        <end position="11"/>
    </location>
</feature>
<accession>A0ABQ7W732</accession>
<comment type="caution">
    <text evidence="2">The sequence shown here is derived from an EMBL/GenBank/DDBJ whole genome shotgun (WGS) entry which is preliminary data.</text>
</comment>
<sequence length="124" mass="14138">MDTPRNQSANLQHPGMGWRHDRKQEKGRNLNKMLLKEFEEATSIAIMVQCPKQITKCTLNLRNEQEAVPTTICLNPLRYVKDPTQLIETLKFDTHIQSPANGLSGGIVIMWKEDIVKIESLTIP</sequence>
<evidence type="ECO:0000313" key="3">
    <source>
        <dbReference type="Proteomes" id="UP000826656"/>
    </source>
</evidence>
<organism evidence="2 3">
    <name type="scientific">Solanum tuberosum</name>
    <name type="common">Potato</name>
    <dbReference type="NCBI Taxonomy" id="4113"/>
    <lineage>
        <taxon>Eukaryota</taxon>
        <taxon>Viridiplantae</taxon>
        <taxon>Streptophyta</taxon>
        <taxon>Embryophyta</taxon>
        <taxon>Tracheophyta</taxon>
        <taxon>Spermatophyta</taxon>
        <taxon>Magnoliopsida</taxon>
        <taxon>eudicotyledons</taxon>
        <taxon>Gunneridae</taxon>
        <taxon>Pentapetalae</taxon>
        <taxon>asterids</taxon>
        <taxon>lamiids</taxon>
        <taxon>Solanales</taxon>
        <taxon>Solanaceae</taxon>
        <taxon>Solanoideae</taxon>
        <taxon>Solaneae</taxon>
        <taxon>Solanum</taxon>
    </lineage>
</organism>
<proteinExistence type="predicted"/>
<evidence type="ECO:0000313" key="2">
    <source>
        <dbReference type="EMBL" id="KAH0776532.1"/>
    </source>
</evidence>
<evidence type="ECO:0000256" key="1">
    <source>
        <dbReference type="SAM" id="MobiDB-lite"/>
    </source>
</evidence>
<reference evidence="2 3" key="1">
    <citation type="journal article" date="2021" name="bioRxiv">
        <title>Chromosome-scale and haplotype-resolved genome assembly of a tetraploid potato cultivar.</title>
        <authorList>
            <person name="Sun H."/>
            <person name="Jiao W.-B."/>
            <person name="Krause K."/>
            <person name="Campoy J.A."/>
            <person name="Goel M."/>
            <person name="Folz-Donahue K."/>
            <person name="Kukat C."/>
            <person name="Huettel B."/>
            <person name="Schneeberger K."/>
        </authorList>
    </citation>
    <scope>NUCLEOTIDE SEQUENCE [LARGE SCALE GENOMIC DNA]</scope>
    <source>
        <strain evidence="2">SolTubOtavaFocal</strain>
        <tissue evidence="2">Leaves</tissue>
    </source>
</reference>
<gene>
    <name evidence="2" type="ORF">KY290_007943</name>
</gene>
<feature type="region of interest" description="Disordered" evidence="1">
    <location>
        <begin position="1"/>
        <end position="25"/>
    </location>
</feature>
<dbReference type="Proteomes" id="UP000826656">
    <property type="component" value="Unassembled WGS sequence"/>
</dbReference>
<keyword evidence="3" id="KW-1185">Reference proteome</keyword>
<name>A0ABQ7W732_SOLTU</name>
<dbReference type="EMBL" id="JAIVGD010000003">
    <property type="protein sequence ID" value="KAH0776532.1"/>
    <property type="molecule type" value="Genomic_DNA"/>
</dbReference>
<protein>
    <submittedName>
        <fullName evidence="2">Uncharacterized protein</fullName>
    </submittedName>
</protein>